<dbReference type="GO" id="GO:0000976">
    <property type="term" value="F:transcription cis-regulatory region binding"/>
    <property type="evidence" value="ECO:0007669"/>
    <property type="project" value="TreeGrafter"/>
</dbReference>
<reference evidence="5 6" key="1">
    <citation type="submission" date="2016-10" db="EMBL/GenBank/DDBJ databases">
        <authorList>
            <person name="de Groot N.N."/>
        </authorList>
    </citation>
    <scope>NUCLEOTIDE SEQUENCE [LARGE SCALE GENOMIC DNA]</scope>
    <source>
        <strain evidence="5 6">RK1</strain>
    </source>
</reference>
<dbReference type="PANTHER" id="PTHR30146">
    <property type="entry name" value="LACI-RELATED TRANSCRIPTIONAL REPRESSOR"/>
    <property type="match status" value="1"/>
</dbReference>
<dbReference type="AlphaFoldDB" id="A0A1I3FSB4"/>
<dbReference type="SUPFAM" id="SSF47413">
    <property type="entry name" value="lambda repressor-like DNA-binding domains"/>
    <property type="match status" value="1"/>
</dbReference>
<dbReference type="InterPro" id="IPR010982">
    <property type="entry name" value="Lambda_DNA-bd_dom_sf"/>
</dbReference>
<keyword evidence="1" id="KW-0805">Transcription regulation</keyword>
<dbReference type="PANTHER" id="PTHR30146:SF144">
    <property type="entry name" value="LACI-FAMILY TRANSCRIPTION REGULATOR"/>
    <property type="match status" value="1"/>
</dbReference>
<organism evidence="5 6">
    <name type="scientific">Parapedobacter indicus</name>
    <dbReference type="NCBI Taxonomy" id="1477437"/>
    <lineage>
        <taxon>Bacteria</taxon>
        <taxon>Pseudomonadati</taxon>
        <taxon>Bacteroidota</taxon>
        <taxon>Sphingobacteriia</taxon>
        <taxon>Sphingobacteriales</taxon>
        <taxon>Sphingobacteriaceae</taxon>
        <taxon>Parapedobacter</taxon>
    </lineage>
</organism>
<dbReference type="OrthoDB" id="628703at2"/>
<dbReference type="PROSITE" id="PS00356">
    <property type="entry name" value="HTH_LACI_1"/>
    <property type="match status" value="1"/>
</dbReference>
<protein>
    <submittedName>
        <fullName evidence="5">Transcriptional regulator, LacI family</fullName>
    </submittedName>
</protein>
<dbReference type="EMBL" id="FOQO01000002">
    <property type="protein sequence ID" value="SFI14123.1"/>
    <property type="molecule type" value="Genomic_DNA"/>
</dbReference>
<keyword evidence="6" id="KW-1185">Reference proteome</keyword>
<dbReference type="Proteomes" id="UP000198670">
    <property type="component" value="Unassembled WGS sequence"/>
</dbReference>
<accession>A0A1I3FSB4</accession>
<dbReference type="Gene3D" id="1.10.260.40">
    <property type="entry name" value="lambda repressor-like DNA-binding domains"/>
    <property type="match status" value="1"/>
</dbReference>
<evidence type="ECO:0000313" key="5">
    <source>
        <dbReference type="EMBL" id="SFI14123.1"/>
    </source>
</evidence>
<evidence type="ECO:0000256" key="1">
    <source>
        <dbReference type="ARBA" id="ARBA00023015"/>
    </source>
</evidence>
<proteinExistence type="predicted"/>
<feature type="domain" description="HTH lacI-type" evidence="4">
    <location>
        <begin position="13"/>
        <end position="67"/>
    </location>
</feature>
<evidence type="ECO:0000256" key="2">
    <source>
        <dbReference type="ARBA" id="ARBA00023125"/>
    </source>
</evidence>
<dbReference type="RefSeq" id="WP_090625509.1">
    <property type="nucleotide sequence ID" value="NZ_FOQO01000002.1"/>
</dbReference>
<gene>
    <name evidence="5" type="ORF">SAMN05444682_102475</name>
</gene>
<dbReference type="Pfam" id="PF00356">
    <property type="entry name" value="LacI"/>
    <property type="match status" value="1"/>
</dbReference>
<keyword evidence="3" id="KW-0804">Transcription</keyword>
<dbReference type="CDD" id="cd06307">
    <property type="entry name" value="PBP1_sugar_binding"/>
    <property type="match status" value="1"/>
</dbReference>
<dbReference type="CDD" id="cd01392">
    <property type="entry name" value="HTH_LacI"/>
    <property type="match status" value="1"/>
</dbReference>
<evidence type="ECO:0000256" key="3">
    <source>
        <dbReference type="ARBA" id="ARBA00023163"/>
    </source>
</evidence>
<dbReference type="STRING" id="1477437.SAMN05444682_102475"/>
<dbReference type="Gene3D" id="3.40.50.2300">
    <property type="match status" value="2"/>
</dbReference>
<sequence length="359" mass="41098">MSLKKRQPTGHLSGVKEIARRANVSIATVDRVIHNRKGVSETTRAKINEIIKEIGFQPNILASRLASKKTNRFAFLIPNARETDYWKASLDGLERGYQEIKQYGIFLDRYLFDLNDKSTFVKHVSSIAQDNYDGIIVAPSFIEEAANFASICQDRQIPYVFINSDVPSKNSLTYIGPHLYKSGYQAGQLVRFGLKQGKVLIINISKEIDAYHHLLRKEEGFRHYIEDTNTSEARITIEKIDITNTTDESVSSLLDDFLKTHTDIDAFFVTNSRVKSVAKYLRGTALHHQILIGYDLSEENINYLKDGTIDFLIGQKPEEQGYLGIMSLFQHVVADRKIEKEQYMPIDIITKENFEFYKN</sequence>
<name>A0A1I3FSB4_9SPHI</name>
<dbReference type="InterPro" id="IPR000843">
    <property type="entry name" value="HTH_LacI"/>
</dbReference>
<dbReference type="Pfam" id="PF13407">
    <property type="entry name" value="Peripla_BP_4"/>
    <property type="match status" value="1"/>
</dbReference>
<dbReference type="GO" id="GO:0003700">
    <property type="term" value="F:DNA-binding transcription factor activity"/>
    <property type="evidence" value="ECO:0007669"/>
    <property type="project" value="TreeGrafter"/>
</dbReference>
<evidence type="ECO:0000313" key="6">
    <source>
        <dbReference type="Proteomes" id="UP000198670"/>
    </source>
</evidence>
<dbReference type="SMART" id="SM00354">
    <property type="entry name" value="HTH_LACI"/>
    <property type="match status" value="1"/>
</dbReference>
<keyword evidence="2" id="KW-0238">DNA-binding</keyword>
<dbReference type="InterPro" id="IPR028082">
    <property type="entry name" value="Peripla_BP_I"/>
</dbReference>
<dbReference type="InterPro" id="IPR025997">
    <property type="entry name" value="SBP_2_dom"/>
</dbReference>
<dbReference type="SUPFAM" id="SSF53822">
    <property type="entry name" value="Periplasmic binding protein-like I"/>
    <property type="match status" value="1"/>
</dbReference>
<dbReference type="PROSITE" id="PS50932">
    <property type="entry name" value="HTH_LACI_2"/>
    <property type="match status" value="1"/>
</dbReference>
<evidence type="ECO:0000259" key="4">
    <source>
        <dbReference type="PROSITE" id="PS50932"/>
    </source>
</evidence>